<dbReference type="PROSITE" id="PS51419">
    <property type="entry name" value="RAB"/>
    <property type="match status" value="1"/>
</dbReference>
<keyword evidence="3" id="KW-0342">GTP-binding</keyword>
<comment type="similarity">
    <text evidence="1">Belongs to the small GTPase superfamily. Rab family.</text>
</comment>
<dbReference type="Gene3D" id="3.40.50.300">
    <property type="entry name" value="P-loop containing nucleotide triphosphate hydrolases"/>
    <property type="match status" value="1"/>
</dbReference>
<dbReference type="WBParaSite" id="DME_0000948401-mRNA-1">
    <property type="protein sequence ID" value="DME_0000948401-mRNA-1"/>
    <property type="gene ID" value="DME_0000948401"/>
</dbReference>
<dbReference type="EMBL" id="UYYG01000111">
    <property type="protein sequence ID" value="VDN53197.1"/>
    <property type="molecule type" value="Genomic_DNA"/>
</dbReference>
<protein>
    <submittedName>
        <fullName evidence="8">Ras family protein</fullName>
    </submittedName>
</protein>
<dbReference type="PROSITE" id="PS51421">
    <property type="entry name" value="RAS"/>
    <property type="match status" value="1"/>
</dbReference>
<dbReference type="SMART" id="SM00175">
    <property type="entry name" value="RAB"/>
    <property type="match status" value="1"/>
</dbReference>
<evidence type="ECO:0000313" key="7">
    <source>
        <dbReference type="Proteomes" id="UP000274756"/>
    </source>
</evidence>
<evidence type="ECO:0000313" key="6">
    <source>
        <dbReference type="Proteomes" id="UP000038040"/>
    </source>
</evidence>
<evidence type="ECO:0000256" key="3">
    <source>
        <dbReference type="ARBA" id="ARBA00023134"/>
    </source>
</evidence>
<accession>A0A0N4UNK1</accession>
<proteinExistence type="inferred from homology"/>
<dbReference type="Proteomes" id="UP000038040">
    <property type="component" value="Unplaced"/>
</dbReference>
<reference evidence="5 7" key="2">
    <citation type="submission" date="2018-11" db="EMBL/GenBank/DDBJ databases">
        <authorList>
            <consortium name="Pathogen Informatics"/>
        </authorList>
    </citation>
    <scope>NUCLEOTIDE SEQUENCE [LARGE SCALE GENOMIC DNA]</scope>
</reference>
<dbReference type="Pfam" id="PF00071">
    <property type="entry name" value="Ras"/>
    <property type="match status" value="1"/>
</dbReference>
<keyword evidence="4" id="KW-0636">Prenylation</keyword>
<evidence type="ECO:0000256" key="4">
    <source>
        <dbReference type="ARBA" id="ARBA00023289"/>
    </source>
</evidence>
<evidence type="ECO:0000256" key="1">
    <source>
        <dbReference type="ARBA" id="ARBA00006270"/>
    </source>
</evidence>
<dbReference type="Proteomes" id="UP000274756">
    <property type="component" value="Unassembled WGS sequence"/>
</dbReference>
<sequence>CIIHRYKIAVVGAKGCGKTAFARRLARDIFYEADNALQNNSPPFRQFFHCEQSDGNRIKIELIDVSVEQLDEHVRTANTIRQRLVVGEPISVKCTEFVDLCGIFLLYDTTDSKSFDGLHNIIGDLSHLTSPGCEIFLIGCKSDLREQRKISFKEAEDFAIRIGFSLFETSSKSGLNCTNALMEMVDKIYEKQEEAACYICDSVEEEETASVQRFNIPNIFCNLWNCQ</sequence>
<dbReference type="PANTHER" id="PTHR47980">
    <property type="entry name" value="LD44762P"/>
    <property type="match status" value="1"/>
</dbReference>
<gene>
    <name evidence="5" type="ORF">DME_LOCUS3170</name>
</gene>
<dbReference type="InterPro" id="IPR001806">
    <property type="entry name" value="Small_GTPase"/>
</dbReference>
<keyword evidence="7" id="KW-1185">Reference proteome</keyword>
<evidence type="ECO:0000313" key="5">
    <source>
        <dbReference type="EMBL" id="VDN53197.1"/>
    </source>
</evidence>
<reference evidence="8" key="1">
    <citation type="submission" date="2017-02" db="UniProtKB">
        <authorList>
            <consortium name="WormBaseParasite"/>
        </authorList>
    </citation>
    <scope>IDENTIFICATION</scope>
</reference>
<dbReference type="AlphaFoldDB" id="A0A0N4UNK1"/>
<dbReference type="STRING" id="318479.A0A0N4UNK1"/>
<dbReference type="PRINTS" id="PR00449">
    <property type="entry name" value="RASTRNSFRMNG"/>
</dbReference>
<evidence type="ECO:0000256" key="2">
    <source>
        <dbReference type="ARBA" id="ARBA00022741"/>
    </source>
</evidence>
<keyword evidence="2" id="KW-0547">Nucleotide-binding</keyword>
<dbReference type="InterPro" id="IPR050305">
    <property type="entry name" value="Small_GTPase_Rab"/>
</dbReference>
<name>A0A0N4UNK1_DRAME</name>
<dbReference type="SUPFAM" id="SSF52540">
    <property type="entry name" value="P-loop containing nucleoside triphosphate hydrolases"/>
    <property type="match status" value="1"/>
</dbReference>
<dbReference type="SMART" id="SM00173">
    <property type="entry name" value="RAS"/>
    <property type="match status" value="1"/>
</dbReference>
<evidence type="ECO:0000313" key="8">
    <source>
        <dbReference type="WBParaSite" id="DME_0000948401-mRNA-1"/>
    </source>
</evidence>
<organism evidence="6 8">
    <name type="scientific">Dracunculus medinensis</name>
    <name type="common">Guinea worm</name>
    <dbReference type="NCBI Taxonomy" id="318479"/>
    <lineage>
        <taxon>Eukaryota</taxon>
        <taxon>Metazoa</taxon>
        <taxon>Ecdysozoa</taxon>
        <taxon>Nematoda</taxon>
        <taxon>Chromadorea</taxon>
        <taxon>Rhabditida</taxon>
        <taxon>Spirurina</taxon>
        <taxon>Dracunculoidea</taxon>
        <taxon>Dracunculidae</taxon>
        <taxon>Dracunculus</taxon>
    </lineage>
</organism>
<dbReference type="OrthoDB" id="28357at2759"/>
<dbReference type="GO" id="GO:0003924">
    <property type="term" value="F:GTPase activity"/>
    <property type="evidence" value="ECO:0007669"/>
    <property type="project" value="InterPro"/>
</dbReference>
<dbReference type="InterPro" id="IPR027417">
    <property type="entry name" value="P-loop_NTPase"/>
</dbReference>
<dbReference type="GO" id="GO:0005525">
    <property type="term" value="F:GTP binding"/>
    <property type="evidence" value="ECO:0007669"/>
    <property type="project" value="UniProtKB-KW"/>
</dbReference>
<keyword evidence="4" id="KW-0449">Lipoprotein</keyword>